<dbReference type="GO" id="GO:0003677">
    <property type="term" value="F:DNA binding"/>
    <property type="evidence" value="ECO:0007669"/>
    <property type="project" value="UniProtKB-KW"/>
</dbReference>
<keyword evidence="5" id="KW-1185">Reference proteome</keyword>
<dbReference type="RefSeq" id="WP_168008314.1">
    <property type="nucleotide sequence ID" value="NZ_JAATHJ010000026.1"/>
</dbReference>
<evidence type="ECO:0000256" key="1">
    <source>
        <dbReference type="ARBA" id="ARBA00023125"/>
    </source>
</evidence>
<protein>
    <recommendedName>
        <fullName evidence="3">HTH-type transcriptional regulator NsrR</fullName>
    </recommendedName>
</protein>
<dbReference type="GO" id="GO:0005829">
    <property type="term" value="C:cytosol"/>
    <property type="evidence" value="ECO:0007669"/>
    <property type="project" value="TreeGrafter"/>
</dbReference>
<dbReference type="Pfam" id="PF02082">
    <property type="entry name" value="Rrf2"/>
    <property type="match status" value="1"/>
</dbReference>
<evidence type="ECO:0000256" key="3">
    <source>
        <dbReference type="ARBA" id="ARBA00040173"/>
    </source>
</evidence>
<dbReference type="PANTHER" id="PTHR33221">
    <property type="entry name" value="WINGED HELIX-TURN-HELIX TRANSCRIPTIONAL REGULATOR, RRF2 FAMILY"/>
    <property type="match status" value="1"/>
</dbReference>
<dbReference type="Gene3D" id="1.10.10.10">
    <property type="entry name" value="Winged helix-like DNA-binding domain superfamily/Winged helix DNA-binding domain"/>
    <property type="match status" value="1"/>
</dbReference>
<dbReference type="InterPro" id="IPR030489">
    <property type="entry name" value="TR_Rrf2-type_CS"/>
</dbReference>
<dbReference type="InterPro" id="IPR036390">
    <property type="entry name" value="WH_DNA-bd_sf"/>
</dbReference>
<organism evidence="4 5">
    <name type="scientific">Alkalicoccus luteus</name>
    <dbReference type="NCBI Taxonomy" id="1237094"/>
    <lineage>
        <taxon>Bacteria</taxon>
        <taxon>Bacillati</taxon>
        <taxon>Bacillota</taxon>
        <taxon>Bacilli</taxon>
        <taxon>Bacillales</taxon>
        <taxon>Bacillaceae</taxon>
        <taxon>Alkalicoccus</taxon>
    </lineage>
</organism>
<gene>
    <name evidence="4" type="ORF">HCN83_13730</name>
</gene>
<reference evidence="4 5" key="1">
    <citation type="submission" date="2020-03" db="EMBL/GenBank/DDBJ databases">
        <title>Assessment of the enzymatic potential of alkaline-tolerant lipase obtained from Bacillus luteus H11 (technogenic soil) for the bioremediation of saline soils contaminated with petroleum substances.</title>
        <authorList>
            <person name="Kalwasinska A."/>
        </authorList>
    </citation>
    <scope>NUCLEOTIDE SEQUENCE [LARGE SCALE GENOMIC DNA]</scope>
    <source>
        <strain evidence="4 5">H11</strain>
    </source>
</reference>
<dbReference type="SUPFAM" id="SSF46785">
    <property type="entry name" value="Winged helix' DNA-binding domain"/>
    <property type="match status" value="1"/>
</dbReference>
<dbReference type="InterPro" id="IPR036388">
    <property type="entry name" value="WH-like_DNA-bd_sf"/>
</dbReference>
<comment type="caution">
    <text evidence="4">The sequence shown here is derived from an EMBL/GenBank/DDBJ whole genome shotgun (WGS) entry which is preliminary data.</text>
</comment>
<dbReference type="GO" id="GO:0003700">
    <property type="term" value="F:DNA-binding transcription factor activity"/>
    <property type="evidence" value="ECO:0007669"/>
    <property type="project" value="TreeGrafter"/>
</dbReference>
<proteinExistence type="predicted"/>
<sequence>MQVTQFTDVALKILLYSAEHHTKKVTSSEVADHHQLAVSHVRKAIHHLQQLSYIRTYRGKTGGITLTTKAWESTIGDIVRDVEPVREIDMYIPPHADQDRELQLLMYRGIQRFYRYLDNYTLEDVMREKSTLV</sequence>
<dbReference type="EMBL" id="JAATHJ010000026">
    <property type="protein sequence ID" value="NJP38636.1"/>
    <property type="molecule type" value="Genomic_DNA"/>
</dbReference>
<keyword evidence="1" id="KW-0238">DNA-binding</keyword>
<evidence type="ECO:0000313" key="5">
    <source>
        <dbReference type="Proteomes" id="UP000752012"/>
    </source>
</evidence>
<dbReference type="InterPro" id="IPR000944">
    <property type="entry name" value="Tscrpt_reg_Rrf2"/>
</dbReference>
<evidence type="ECO:0000313" key="4">
    <source>
        <dbReference type="EMBL" id="NJP38636.1"/>
    </source>
</evidence>
<dbReference type="PANTHER" id="PTHR33221:SF4">
    <property type="entry name" value="HTH-TYPE TRANSCRIPTIONAL REPRESSOR NSRR"/>
    <property type="match status" value="1"/>
</dbReference>
<comment type="cofactor">
    <cofactor evidence="2">
        <name>[2Fe-2S] cluster</name>
        <dbReference type="ChEBI" id="CHEBI:190135"/>
    </cofactor>
</comment>
<dbReference type="PROSITE" id="PS01332">
    <property type="entry name" value="HTH_RRF2_1"/>
    <property type="match status" value="1"/>
</dbReference>
<dbReference type="AlphaFoldDB" id="A0A969PQM8"/>
<dbReference type="Proteomes" id="UP000752012">
    <property type="component" value="Unassembled WGS sequence"/>
</dbReference>
<accession>A0A969PQM8</accession>
<name>A0A969PQM8_9BACI</name>
<dbReference type="PROSITE" id="PS51197">
    <property type="entry name" value="HTH_RRF2_2"/>
    <property type="match status" value="1"/>
</dbReference>
<evidence type="ECO:0000256" key="2">
    <source>
        <dbReference type="ARBA" id="ARBA00034078"/>
    </source>
</evidence>